<evidence type="ECO:0000313" key="6">
    <source>
        <dbReference type="EMBL" id="CAD5118270.1"/>
    </source>
</evidence>
<gene>
    <name evidence="6" type="ORF">DGYR_LOCUS6672</name>
</gene>
<keyword evidence="2" id="KW-0904">Protein phosphatase</keyword>
<comment type="caution">
    <text evidence="6">The sequence shown here is derived from an EMBL/GenBank/DDBJ whole genome shotgun (WGS) entry which is preliminary data.</text>
</comment>
<dbReference type="SUPFAM" id="SSF52799">
    <property type="entry name" value="(Phosphotyrosine protein) phosphatases II"/>
    <property type="match status" value="1"/>
</dbReference>
<feature type="domain" description="Tyrosine-protein phosphatase" evidence="4">
    <location>
        <begin position="12"/>
        <end position="182"/>
    </location>
</feature>
<dbReference type="PANTHER" id="PTHR10367:SF9">
    <property type="entry name" value="DUAL-SPECIFICITY PHOSPHATASE 11 (RNA_RNP COMPLEX 1-INTERACTING)"/>
    <property type="match status" value="1"/>
</dbReference>
<evidence type="ECO:0000256" key="1">
    <source>
        <dbReference type="ARBA" id="ARBA00022801"/>
    </source>
</evidence>
<feature type="region of interest" description="Disordered" evidence="3">
    <location>
        <begin position="366"/>
        <end position="445"/>
    </location>
</feature>
<evidence type="ECO:0000313" key="7">
    <source>
        <dbReference type="Proteomes" id="UP000549394"/>
    </source>
</evidence>
<dbReference type="InterPro" id="IPR020422">
    <property type="entry name" value="TYR_PHOSPHATASE_DUAL_dom"/>
</dbReference>
<sequence length="445" mass="52369">MGKLPDRWEDYMPCGQRINNTRFIAFKAPLKRSLTSQLPLEQQFNTSDLLERLHNENLTIGLVIDLTNTTRYYCPSEFKSEGIEYVKIFTEGHVVPSKDVTTKFFKCVYDFEKANEDNEKLIGVHCTHGLNRTGYLICRYMVDRMDFQPNDAILAFNTARGHDIERLNYLQSLETGKSSIAGIDLDKVATPKSDEVSTYSKGSRRGYRRKSQNNQYNSNNHRNNSQYNDYGASNYGASNFYAYSCGPENYEGYYYDDSGYENYSSSQGRRYNHRQNYYKNYDNRDNYYASNYSNQYRQGFANDYEATDSGYYYNSQQNYDLPRNHSSYSRYDNEDYKGAEQRNNRSKYEYDNVQDYEYCRQKYRSTQGDYDSRQGNYHSRSGHYSTNQEFGKSGNEYSDISERGDLDEFQNSRFERQHVHNSNNNRNQSYSKGRRPSRKHAPNAD</sequence>
<evidence type="ECO:0000259" key="4">
    <source>
        <dbReference type="PROSITE" id="PS50054"/>
    </source>
</evidence>
<dbReference type="SMART" id="SM00195">
    <property type="entry name" value="DSPc"/>
    <property type="match status" value="1"/>
</dbReference>
<feature type="compositionally biased region" description="Polar residues" evidence="3">
    <location>
        <begin position="366"/>
        <end position="398"/>
    </location>
</feature>
<dbReference type="InterPro" id="IPR029021">
    <property type="entry name" value="Prot-tyrosine_phosphatase-like"/>
</dbReference>
<protein>
    <submittedName>
        <fullName evidence="6">DgyrCDS6988</fullName>
    </submittedName>
</protein>
<dbReference type="InterPro" id="IPR016130">
    <property type="entry name" value="Tyr_Pase_AS"/>
</dbReference>
<feature type="compositionally biased region" description="Basic residues" evidence="3">
    <location>
        <begin position="432"/>
        <end position="445"/>
    </location>
</feature>
<dbReference type="InterPro" id="IPR000340">
    <property type="entry name" value="Dual-sp_phosphatase_cat-dom"/>
</dbReference>
<dbReference type="PROSITE" id="PS50056">
    <property type="entry name" value="TYR_PHOSPHATASE_2"/>
    <property type="match status" value="1"/>
</dbReference>
<dbReference type="Proteomes" id="UP000549394">
    <property type="component" value="Unassembled WGS sequence"/>
</dbReference>
<feature type="compositionally biased region" description="Low complexity" evidence="3">
    <location>
        <begin position="212"/>
        <end position="230"/>
    </location>
</feature>
<dbReference type="GO" id="GO:0004721">
    <property type="term" value="F:phosphoprotein phosphatase activity"/>
    <property type="evidence" value="ECO:0007669"/>
    <property type="project" value="UniProtKB-KW"/>
</dbReference>
<accession>A0A7I8VQA8</accession>
<evidence type="ECO:0000256" key="2">
    <source>
        <dbReference type="ARBA" id="ARBA00022912"/>
    </source>
</evidence>
<dbReference type="PROSITE" id="PS00383">
    <property type="entry name" value="TYR_PHOSPHATASE_1"/>
    <property type="match status" value="1"/>
</dbReference>
<feature type="compositionally biased region" description="Basic residues" evidence="3">
    <location>
        <begin position="202"/>
        <end position="211"/>
    </location>
</feature>
<dbReference type="EMBL" id="CAJFCJ010000008">
    <property type="protein sequence ID" value="CAD5118270.1"/>
    <property type="molecule type" value="Genomic_DNA"/>
</dbReference>
<feature type="domain" description="Tyrosine specific protein phosphatases" evidence="5">
    <location>
        <begin position="102"/>
        <end position="171"/>
    </location>
</feature>
<feature type="compositionally biased region" description="Basic and acidic residues" evidence="3">
    <location>
        <begin position="331"/>
        <end position="350"/>
    </location>
</feature>
<keyword evidence="1" id="KW-0378">Hydrolase</keyword>
<dbReference type="PROSITE" id="PS50054">
    <property type="entry name" value="TYR_PHOSPHATASE_DUAL"/>
    <property type="match status" value="1"/>
</dbReference>
<dbReference type="InterPro" id="IPR000387">
    <property type="entry name" value="Tyr_Pase_dom"/>
</dbReference>
<proteinExistence type="predicted"/>
<evidence type="ECO:0000259" key="5">
    <source>
        <dbReference type="PROSITE" id="PS50056"/>
    </source>
</evidence>
<feature type="region of interest" description="Disordered" evidence="3">
    <location>
        <begin position="194"/>
        <end position="230"/>
    </location>
</feature>
<feature type="compositionally biased region" description="Polar residues" evidence="3">
    <location>
        <begin position="313"/>
        <end position="330"/>
    </location>
</feature>
<feature type="compositionally biased region" description="Polar residues" evidence="3">
    <location>
        <begin position="420"/>
        <end position="431"/>
    </location>
</feature>
<dbReference type="InterPro" id="IPR051029">
    <property type="entry name" value="mRNA_Capping_Enz/RNA_Phosphat"/>
</dbReference>
<dbReference type="OrthoDB" id="200924at2759"/>
<dbReference type="AlphaFoldDB" id="A0A7I8VQA8"/>
<dbReference type="GO" id="GO:0004651">
    <property type="term" value="F:polynucleotide 5'-phosphatase activity"/>
    <property type="evidence" value="ECO:0007669"/>
    <property type="project" value="TreeGrafter"/>
</dbReference>
<reference evidence="6 7" key="1">
    <citation type="submission" date="2020-08" db="EMBL/GenBank/DDBJ databases">
        <authorList>
            <person name="Hejnol A."/>
        </authorList>
    </citation>
    <scope>NUCLEOTIDE SEQUENCE [LARGE SCALE GENOMIC DNA]</scope>
</reference>
<keyword evidence="7" id="KW-1185">Reference proteome</keyword>
<organism evidence="6 7">
    <name type="scientific">Dimorphilus gyrociliatus</name>
    <dbReference type="NCBI Taxonomy" id="2664684"/>
    <lineage>
        <taxon>Eukaryota</taxon>
        <taxon>Metazoa</taxon>
        <taxon>Spiralia</taxon>
        <taxon>Lophotrochozoa</taxon>
        <taxon>Annelida</taxon>
        <taxon>Polychaeta</taxon>
        <taxon>Polychaeta incertae sedis</taxon>
        <taxon>Dinophilidae</taxon>
        <taxon>Dimorphilus</taxon>
    </lineage>
</organism>
<feature type="region of interest" description="Disordered" evidence="3">
    <location>
        <begin position="313"/>
        <end position="353"/>
    </location>
</feature>
<name>A0A7I8VQA8_9ANNE</name>
<dbReference type="Pfam" id="PF00782">
    <property type="entry name" value="DSPc"/>
    <property type="match status" value="1"/>
</dbReference>
<evidence type="ECO:0000256" key="3">
    <source>
        <dbReference type="SAM" id="MobiDB-lite"/>
    </source>
</evidence>
<dbReference type="PANTHER" id="PTHR10367">
    <property type="entry name" value="MRNA-CAPPING ENZYME"/>
    <property type="match status" value="1"/>
</dbReference>
<dbReference type="Gene3D" id="3.90.190.10">
    <property type="entry name" value="Protein tyrosine phosphatase superfamily"/>
    <property type="match status" value="1"/>
</dbReference>